<keyword evidence="1" id="KW-0812">Transmembrane</keyword>
<keyword evidence="1" id="KW-1133">Transmembrane helix</keyword>
<evidence type="ECO:0008006" key="4">
    <source>
        <dbReference type="Google" id="ProtNLM"/>
    </source>
</evidence>
<dbReference type="RefSeq" id="WP_076148560.1">
    <property type="nucleotide sequence ID" value="NZ_LWLN01000002.1"/>
</dbReference>
<feature type="transmembrane region" description="Helical" evidence="1">
    <location>
        <begin position="52"/>
        <end position="71"/>
    </location>
</feature>
<keyword evidence="3" id="KW-1185">Reference proteome</keyword>
<protein>
    <recommendedName>
        <fullName evidence="4">Histidine kinase</fullName>
    </recommendedName>
</protein>
<reference evidence="3" key="1">
    <citation type="submission" date="2016-04" db="EMBL/GenBank/DDBJ databases">
        <authorList>
            <person name="Chen S.-C."/>
            <person name="Lai M.-C."/>
        </authorList>
    </citation>
    <scope>NUCLEOTIDE SEQUENCE [LARGE SCALE GENOMIC DNA]</scope>
    <source>
        <strain evidence="3">AB14</strain>
    </source>
</reference>
<organism evidence="2 3">
    <name type="scientific">Natrinema saccharevitans</name>
    <dbReference type="NCBI Taxonomy" id="301967"/>
    <lineage>
        <taxon>Archaea</taxon>
        <taxon>Methanobacteriati</taxon>
        <taxon>Methanobacteriota</taxon>
        <taxon>Stenosarchaea group</taxon>
        <taxon>Halobacteria</taxon>
        <taxon>Halobacteriales</taxon>
        <taxon>Natrialbaceae</taxon>
        <taxon>Natrinema</taxon>
    </lineage>
</organism>
<feature type="transmembrane region" description="Helical" evidence="1">
    <location>
        <begin position="91"/>
        <end position="108"/>
    </location>
</feature>
<dbReference type="AlphaFoldDB" id="A0A1S8AR10"/>
<keyword evidence="1" id="KW-0472">Membrane</keyword>
<evidence type="ECO:0000313" key="3">
    <source>
        <dbReference type="Proteomes" id="UP000189370"/>
    </source>
</evidence>
<proteinExistence type="predicted"/>
<evidence type="ECO:0000256" key="1">
    <source>
        <dbReference type="SAM" id="Phobius"/>
    </source>
</evidence>
<comment type="caution">
    <text evidence="2">The sequence shown here is derived from an EMBL/GenBank/DDBJ whole genome shotgun (WGS) entry which is preliminary data.</text>
</comment>
<name>A0A1S8AR10_9EURY</name>
<evidence type="ECO:0000313" key="2">
    <source>
        <dbReference type="EMBL" id="OLZ39243.1"/>
    </source>
</evidence>
<dbReference type="Proteomes" id="UP000189370">
    <property type="component" value="Unassembled WGS sequence"/>
</dbReference>
<dbReference type="EMBL" id="LWLN01000002">
    <property type="protein sequence ID" value="OLZ39243.1"/>
    <property type="molecule type" value="Genomic_DNA"/>
</dbReference>
<accession>A0A1S8AR10</accession>
<dbReference type="OrthoDB" id="202944at2157"/>
<feature type="transmembrane region" description="Helical" evidence="1">
    <location>
        <begin position="28"/>
        <end position="45"/>
    </location>
</feature>
<gene>
    <name evidence="2" type="ORF">A6E15_17715</name>
</gene>
<sequence length="109" mass="12088">MAGLISGFVTMFVALTLAQQLEQTISFGIFVLGAALALLSALAWRRERDRRMAVVAVGYLMFAVYGFVVFLEYYLLPYFSVRTVELLEHGSAGLILIGLLAFFVALSWD</sequence>